<dbReference type="PANTHER" id="PTHR12526">
    <property type="entry name" value="GLYCOSYLTRANSFERASE"/>
    <property type="match status" value="1"/>
</dbReference>
<dbReference type="Pfam" id="PF00534">
    <property type="entry name" value="Glycos_transf_1"/>
    <property type="match status" value="1"/>
</dbReference>
<dbReference type="Gene3D" id="3.40.50.2000">
    <property type="entry name" value="Glycogen Phosphorylase B"/>
    <property type="match status" value="2"/>
</dbReference>
<evidence type="ECO:0000313" key="4">
    <source>
        <dbReference type="EMBL" id="WAH39904.1"/>
    </source>
</evidence>
<evidence type="ECO:0000259" key="3">
    <source>
        <dbReference type="Pfam" id="PF13439"/>
    </source>
</evidence>
<dbReference type="Pfam" id="PF13439">
    <property type="entry name" value="Glyco_transf_4"/>
    <property type="match status" value="1"/>
</dbReference>
<sequence>MVKQSTGLPSRVVYYNHSGDVSGAEISLLLTISQIKDIETILVAPEGELLERARSAGIRVSPIRSFRARMTKNPIHVLLGICGTVLAGMEFRRTLKILRPDIIHANSIRAGLISIVAVAGRRMTLVWHIRDTLPHNAIGRAIRKVAAIRVDEVFTISKAIRNNFASTKQLGGKATIVYNGIDTSDTKWSSIRPQFDIQEDAFIVGVVGQIAPWKRQHDALLAFSQFASERQGSELWIVGEPKFRQENVDYETRLKKWAVELGVQESVRFLGFREDIMNIMRTIDVLLIPSENEPFGRVVIEAMLAGKPVIGTNEGGIPEIVVHGVTGFLTDVGDTDSMSKYLRQMSDDAGLRERLGAQGRRRSIEQFSIQSTAQTIQRSYAALTSELGRKARGEQAISASARRVSEQSLKGVRE</sequence>
<dbReference type="Proteomes" id="UP001164761">
    <property type="component" value="Chromosome"/>
</dbReference>
<reference evidence="4" key="1">
    <citation type="submission" date="2022-08" db="EMBL/GenBank/DDBJ databases">
        <title>Alicyclobacillus fastidiosus DSM 17978, complete genome.</title>
        <authorList>
            <person name="Wang Q."/>
            <person name="Cai R."/>
            <person name="Wang Z."/>
        </authorList>
    </citation>
    <scope>NUCLEOTIDE SEQUENCE</scope>
    <source>
        <strain evidence="4">DSM 17978</strain>
    </source>
</reference>
<evidence type="ECO:0000259" key="2">
    <source>
        <dbReference type="Pfam" id="PF00534"/>
    </source>
</evidence>
<feature type="domain" description="Glycosyl transferase family 1" evidence="2">
    <location>
        <begin position="191"/>
        <end position="362"/>
    </location>
</feature>
<evidence type="ECO:0000313" key="5">
    <source>
        <dbReference type="Proteomes" id="UP001164761"/>
    </source>
</evidence>
<dbReference type="CDD" id="cd03801">
    <property type="entry name" value="GT4_PimA-like"/>
    <property type="match status" value="1"/>
</dbReference>
<keyword evidence="5" id="KW-1185">Reference proteome</keyword>
<evidence type="ECO:0000256" key="1">
    <source>
        <dbReference type="SAM" id="MobiDB-lite"/>
    </source>
</evidence>
<gene>
    <name evidence="4" type="ORF">NZD89_16020</name>
</gene>
<dbReference type="InterPro" id="IPR001296">
    <property type="entry name" value="Glyco_trans_1"/>
</dbReference>
<organism evidence="4 5">
    <name type="scientific">Alicyclobacillus fastidiosus</name>
    <dbReference type="NCBI Taxonomy" id="392011"/>
    <lineage>
        <taxon>Bacteria</taxon>
        <taxon>Bacillati</taxon>
        <taxon>Bacillota</taxon>
        <taxon>Bacilli</taxon>
        <taxon>Bacillales</taxon>
        <taxon>Alicyclobacillaceae</taxon>
        <taxon>Alicyclobacillus</taxon>
    </lineage>
</organism>
<dbReference type="EMBL" id="CP104067">
    <property type="protein sequence ID" value="WAH39904.1"/>
    <property type="molecule type" value="Genomic_DNA"/>
</dbReference>
<protein>
    <submittedName>
        <fullName evidence="4">Glycosyltransferase family 4 protein</fullName>
    </submittedName>
</protein>
<feature type="region of interest" description="Disordered" evidence="1">
    <location>
        <begin position="392"/>
        <end position="414"/>
    </location>
</feature>
<name>A0ABY6ZAK1_9BACL</name>
<accession>A0ABY6ZAK1</accession>
<dbReference type="RefSeq" id="WP_268003802.1">
    <property type="nucleotide sequence ID" value="NZ_BSUT01000001.1"/>
</dbReference>
<dbReference type="SUPFAM" id="SSF53756">
    <property type="entry name" value="UDP-Glycosyltransferase/glycogen phosphorylase"/>
    <property type="match status" value="1"/>
</dbReference>
<feature type="domain" description="Glycosyltransferase subfamily 4-like N-terminal" evidence="3">
    <location>
        <begin position="40"/>
        <end position="184"/>
    </location>
</feature>
<dbReference type="PANTHER" id="PTHR12526:SF627">
    <property type="entry name" value="D-RHAMNOSYLTRANSFERASE WBPZ"/>
    <property type="match status" value="1"/>
</dbReference>
<dbReference type="InterPro" id="IPR028098">
    <property type="entry name" value="Glyco_trans_4-like_N"/>
</dbReference>
<proteinExistence type="predicted"/>